<keyword evidence="2" id="KW-1133">Transmembrane helix</keyword>
<organism evidence="4">
    <name type="scientific">Homalodisca liturata</name>
    <dbReference type="NCBI Taxonomy" id="320908"/>
    <lineage>
        <taxon>Eukaryota</taxon>
        <taxon>Metazoa</taxon>
        <taxon>Ecdysozoa</taxon>
        <taxon>Arthropoda</taxon>
        <taxon>Hexapoda</taxon>
        <taxon>Insecta</taxon>
        <taxon>Pterygota</taxon>
        <taxon>Neoptera</taxon>
        <taxon>Paraneoptera</taxon>
        <taxon>Hemiptera</taxon>
        <taxon>Auchenorrhyncha</taxon>
        <taxon>Membracoidea</taxon>
        <taxon>Cicadellidae</taxon>
        <taxon>Cicadellinae</taxon>
        <taxon>Proconiini</taxon>
        <taxon>Homalodisca</taxon>
    </lineage>
</organism>
<accession>A0A1B6IC58</accession>
<feature type="transmembrane region" description="Helical" evidence="2">
    <location>
        <begin position="12"/>
        <end position="45"/>
    </location>
</feature>
<reference evidence="4" key="1">
    <citation type="submission" date="2015-11" db="EMBL/GenBank/DDBJ databases">
        <title>De novo transcriptome assembly of four potential Pierce s Disease insect vectors from Arizona vineyards.</title>
        <authorList>
            <person name="Tassone E.E."/>
        </authorList>
    </citation>
    <scope>NUCLEOTIDE SEQUENCE</scope>
</reference>
<feature type="region of interest" description="Disordered" evidence="1">
    <location>
        <begin position="50"/>
        <end position="73"/>
    </location>
</feature>
<evidence type="ECO:0000256" key="1">
    <source>
        <dbReference type="SAM" id="MobiDB-lite"/>
    </source>
</evidence>
<dbReference type="EMBL" id="GECU01023172">
    <property type="protein sequence ID" value="JAS84534.1"/>
    <property type="molecule type" value="Transcribed_RNA"/>
</dbReference>
<gene>
    <name evidence="4" type="ORF">g.26322</name>
    <name evidence="3" type="ORF">g.26323</name>
</gene>
<dbReference type="AlphaFoldDB" id="A0A1B6IC58"/>
<feature type="region of interest" description="Disordered" evidence="1">
    <location>
        <begin position="96"/>
        <end position="122"/>
    </location>
</feature>
<keyword evidence="2" id="KW-0812">Transmembrane</keyword>
<evidence type="ECO:0000313" key="3">
    <source>
        <dbReference type="EMBL" id="JAS74909.1"/>
    </source>
</evidence>
<evidence type="ECO:0000313" key="4">
    <source>
        <dbReference type="EMBL" id="JAS84534.1"/>
    </source>
</evidence>
<proteinExistence type="predicted"/>
<name>A0A1B6IC58_9HEMI</name>
<evidence type="ECO:0000256" key="2">
    <source>
        <dbReference type="SAM" id="Phobius"/>
    </source>
</evidence>
<feature type="compositionally biased region" description="Gly residues" evidence="1">
    <location>
        <begin position="112"/>
        <end position="122"/>
    </location>
</feature>
<sequence length="122" mass="13523">WFQWFYRCRREILVVNFFSITITFSLTMKVTLLVVLVCACVAAVMSFPQPEEKKDGGWSVGADNTRNGGTVVRAEGNKKWDVTDNGKVQAEVHGHWERTYGGPNNGQRDRGVGGSIGGSWGK</sequence>
<keyword evidence="2" id="KW-0472">Membrane</keyword>
<protein>
    <submittedName>
        <fullName evidence="4">Uncharacterized protein</fullName>
    </submittedName>
</protein>
<feature type="non-terminal residue" evidence="4">
    <location>
        <position position="1"/>
    </location>
</feature>
<dbReference type="EMBL" id="GECU01032797">
    <property type="protein sequence ID" value="JAS74909.1"/>
    <property type="molecule type" value="Transcribed_RNA"/>
</dbReference>